<feature type="region of interest" description="Disordered" evidence="1">
    <location>
        <begin position="304"/>
        <end position="336"/>
    </location>
</feature>
<feature type="region of interest" description="Disordered" evidence="1">
    <location>
        <begin position="1"/>
        <end position="111"/>
    </location>
</feature>
<reference evidence="3" key="1">
    <citation type="submission" date="2020-01" db="EMBL/GenBank/DDBJ databases">
        <authorList>
            <consortium name="DOE Joint Genome Institute"/>
            <person name="Haridas S."/>
            <person name="Albert R."/>
            <person name="Binder M."/>
            <person name="Bloem J."/>
            <person name="Labutti K."/>
            <person name="Salamov A."/>
            <person name="Andreopoulos B."/>
            <person name="Baker S.E."/>
            <person name="Barry K."/>
            <person name="Bills G."/>
            <person name="Bluhm B.H."/>
            <person name="Cannon C."/>
            <person name="Castanera R."/>
            <person name="Culley D.E."/>
            <person name="Daum C."/>
            <person name="Ezra D."/>
            <person name="Gonzalez J.B."/>
            <person name="Henrissat B."/>
            <person name="Kuo A."/>
            <person name="Liang C."/>
            <person name="Lipzen A."/>
            <person name="Lutzoni F."/>
            <person name="Magnuson J."/>
            <person name="Mondo S."/>
            <person name="Nolan M."/>
            <person name="Ohm R."/>
            <person name="Pangilinan J."/>
            <person name="Park H.-J."/>
            <person name="Ramirez L."/>
            <person name="Alfaro M."/>
            <person name="Sun H."/>
            <person name="Tritt A."/>
            <person name="Yoshinaga Y."/>
            <person name="Zwiers L.-H."/>
            <person name="Turgeon B.G."/>
            <person name="Goodwin S.B."/>
            <person name="Spatafora J.W."/>
            <person name="Crous P.W."/>
            <person name="Grigoriev I.V."/>
        </authorList>
    </citation>
    <scope>NUCLEOTIDE SEQUENCE</scope>
    <source>
        <strain evidence="3">CBS 342.82</strain>
    </source>
</reference>
<protein>
    <submittedName>
        <fullName evidence="3">Uncharacterized protein</fullName>
    </submittedName>
</protein>
<accession>A0A6J3M5W1</accession>
<dbReference type="AlphaFoldDB" id="A0A6J3M5W1"/>
<dbReference type="RefSeq" id="XP_033460304.1">
    <property type="nucleotide sequence ID" value="XM_033604600.1"/>
</dbReference>
<organism evidence="3">
    <name type="scientific">Dissoconium aciculare CBS 342.82</name>
    <dbReference type="NCBI Taxonomy" id="1314786"/>
    <lineage>
        <taxon>Eukaryota</taxon>
        <taxon>Fungi</taxon>
        <taxon>Dikarya</taxon>
        <taxon>Ascomycota</taxon>
        <taxon>Pezizomycotina</taxon>
        <taxon>Dothideomycetes</taxon>
        <taxon>Dothideomycetidae</taxon>
        <taxon>Mycosphaerellales</taxon>
        <taxon>Dissoconiaceae</taxon>
        <taxon>Dissoconium</taxon>
    </lineage>
</organism>
<feature type="region of interest" description="Disordered" evidence="1">
    <location>
        <begin position="162"/>
        <end position="274"/>
    </location>
</feature>
<evidence type="ECO:0000313" key="3">
    <source>
        <dbReference type="RefSeq" id="XP_033460304.1"/>
    </source>
</evidence>
<feature type="compositionally biased region" description="Basic and acidic residues" evidence="1">
    <location>
        <begin position="259"/>
        <end position="274"/>
    </location>
</feature>
<reference evidence="3" key="2">
    <citation type="submission" date="2020-04" db="EMBL/GenBank/DDBJ databases">
        <authorList>
            <consortium name="NCBI Genome Project"/>
        </authorList>
    </citation>
    <scope>NUCLEOTIDE SEQUENCE</scope>
    <source>
        <strain evidence="3">CBS 342.82</strain>
    </source>
</reference>
<feature type="compositionally biased region" description="Low complexity" evidence="1">
    <location>
        <begin position="182"/>
        <end position="193"/>
    </location>
</feature>
<gene>
    <name evidence="3" type="ORF">K489DRAFT_379244</name>
</gene>
<sequence length="336" mass="35249">MSSSSPVVSAASPATATTTNNNIPKPKRPPAPTLFVGPPSASRNASQLSILRPSTTADPAFRNNAPTGIDPAPSSSSYRNTNNTQATSTKPQLSNSRQQASIFSPAGERDLETRWRAMQSTLSAVERTAHPSAATHVFSDGHTRALDDLRDAQILLARAWGRGSEDRHHHQFPGGENDSGEATPTSATAAAPADEISAGPTLHRPQQSRQHGPADLNPGTTTDDSPTTSTSTALPSEPTTATTSTPPPFSSAAPSLEDATARDIQRANERRAANEEYFRKVATGVREVVGRLEGVAEAMRKVEGESRGLWDEAGSERTGSSSAGTVNVDGNGAGRR</sequence>
<feature type="compositionally biased region" description="Low complexity" evidence="1">
    <location>
        <begin position="1"/>
        <end position="24"/>
    </location>
</feature>
<evidence type="ECO:0000256" key="1">
    <source>
        <dbReference type="SAM" id="MobiDB-lite"/>
    </source>
</evidence>
<evidence type="ECO:0000313" key="2">
    <source>
        <dbReference type="Proteomes" id="UP000504637"/>
    </source>
</evidence>
<dbReference type="Pfam" id="PF17242">
    <property type="entry name" value="DUF5315"/>
    <property type="match status" value="1"/>
</dbReference>
<name>A0A6J3M5W1_9PEZI</name>
<dbReference type="OrthoDB" id="4158841at2759"/>
<dbReference type="GeneID" id="54362400"/>
<feature type="compositionally biased region" description="Polar residues" evidence="1">
    <location>
        <begin position="41"/>
        <end position="57"/>
    </location>
</feature>
<feature type="compositionally biased region" description="Polar residues" evidence="1">
    <location>
        <begin position="73"/>
        <end position="102"/>
    </location>
</feature>
<proteinExistence type="predicted"/>
<reference evidence="3" key="3">
    <citation type="submission" date="2025-08" db="UniProtKB">
        <authorList>
            <consortium name="RefSeq"/>
        </authorList>
    </citation>
    <scope>IDENTIFICATION</scope>
    <source>
        <strain evidence="3">CBS 342.82</strain>
    </source>
</reference>
<feature type="compositionally biased region" description="Low complexity" evidence="1">
    <location>
        <begin position="218"/>
        <end position="255"/>
    </location>
</feature>
<keyword evidence="2" id="KW-1185">Reference proteome</keyword>
<dbReference type="Proteomes" id="UP000504637">
    <property type="component" value="Unplaced"/>
</dbReference>